<reference evidence="2" key="1">
    <citation type="submission" date="2020-05" db="EMBL/GenBank/DDBJ databases">
        <authorList>
            <person name="Chiriac C."/>
            <person name="Salcher M."/>
            <person name="Ghai R."/>
            <person name="Kavagutti S V."/>
        </authorList>
    </citation>
    <scope>NUCLEOTIDE SEQUENCE</scope>
</reference>
<evidence type="ECO:0000313" key="2">
    <source>
        <dbReference type="EMBL" id="CAB4911991.1"/>
    </source>
</evidence>
<protein>
    <submittedName>
        <fullName evidence="2">Unannotated protein</fullName>
    </submittedName>
</protein>
<accession>A0A6J7GU85</accession>
<name>A0A6J7GU85_9ZZZZ</name>
<dbReference type="AlphaFoldDB" id="A0A6J7GU85"/>
<feature type="compositionally biased region" description="Polar residues" evidence="1">
    <location>
        <begin position="39"/>
        <end position="52"/>
    </location>
</feature>
<evidence type="ECO:0000256" key="1">
    <source>
        <dbReference type="SAM" id="MobiDB-lite"/>
    </source>
</evidence>
<gene>
    <name evidence="2" type="ORF">UFOPK3610_00868</name>
</gene>
<feature type="region of interest" description="Disordered" evidence="1">
    <location>
        <begin position="21"/>
        <end position="52"/>
    </location>
</feature>
<dbReference type="EMBL" id="CAFBMR010000027">
    <property type="protein sequence ID" value="CAB4911991.1"/>
    <property type="molecule type" value="Genomic_DNA"/>
</dbReference>
<sequence>MALVRSTPVSTNVVAGLHFVDFGTPGGRSSTGPSHHGWRTSSDGPNFGIGSS</sequence>
<organism evidence="2">
    <name type="scientific">freshwater metagenome</name>
    <dbReference type="NCBI Taxonomy" id="449393"/>
    <lineage>
        <taxon>unclassified sequences</taxon>
        <taxon>metagenomes</taxon>
        <taxon>ecological metagenomes</taxon>
    </lineage>
</organism>
<proteinExistence type="predicted"/>